<keyword evidence="2" id="KW-1185">Reference proteome</keyword>
<evidence type="ECO:0000313" key="2">
    <source>
        <dbReference type="Proteomes" id="UP000789901"/>
    </source>
</evidence>
<dbReference type="Proteomes" id="UP000789901">
    <property type="component" value="Unassembled WGS sequence"/>
</dbReference>
<gene>
    <name evidence="1" type="ORF">GMARGA_LOCUS40173</name>
</gene>
<reference evidence="1 2" key="1">
    <citation type="submission" date="2021-06" db="EMBL/GenBank/DDBJ databases">
        <authorList>
            <person name="Kallberg Y."/>
            <person name="Tangrot J."/>
            <person name="Rosling A."/>
        </authorList>
    </citation>
    <scope>NUCLEOTIDE SEQUENCE [LARGE SCALE GENOMIC DNA]</scope>
    <source>
        <strain evidence="1 2">120-4 pot B 10/14</strain>
    </source>
</reference>
<evidence type="ECO:0000313" key="1">
    <source>
        <dbReference type="EMBL" id="CAG8850356.1"/>
    </source>
</evidence>
<accession>A0ABN7X8X8</accession>
<proteinExistence type="predicted"/>
<organism evidence="1 2">
    <name type="scientific">Gigaspora margarita</name>
    <dbReference type="NCBI Taxonomy" id="4874"/>
    <lineage>
        <taxon>Eukaryota</taxon>
        <taxon>Fungi</taxon>
        <taxon>Fungi incertae sedis</taxon>
        <taxon>Mucoromycota</taxon>
        <taxon>Glomeromycotina</taxon>
        <taxon>Glomeromycetes</taxon>
        <taxon>Diversisporales</taxon>
        <taxon>Gigasporaceae</taxon>
        <taxon>Gigaspora</taxon>
    </lineage>
</organism>
<protein>
    <submittedName>
        <fullName evidence="1">35117_t:CDS:1</fullName>
    </submittedName>
</protein>
<feature type="non-terminal residue" evidence="1">
    <location>
        <position position="1"/>
    </location>
</feature>
<name>A0ABN7X8X8_GIGMA</name>
<dbReference type="EMBL" id="CAJVQB010100662">
    <property type="protein sequence ID" value="CAG8850356.1"/>
    <property type="molecule type" value="Genomic_DNA"/>
</dbReference>
<comment type="caution">
    <text evidence="1">The sequence shown here is derived from an EMBL/GenBank/DDBJ whole genome shotgun (WGS) entry which is preliminary data.</text>
</comment>
<sequence length="90" mass="10034">AEICCLKQKGVSQVKSAKRFSVAKATISEALALWVSRASMALQTITGAIIQREATSVLLEDLFRFHAELQELIDKYNPKDIYNADKTALY</sequence>